<evidence type="ECO:0000313" key="6">
    <source>
        <dbReference type="WormBase" id="Bm98"/>
    </source>
</evidence>
<dbReference type="OMA" id="QAMGSVW"/>
<proteinExistence type="predicted"/>
<evidence type="ECO:0000313" key="3">
    <source>
        <dbReference type="EMBL" id="VIO99094.1"/>
    </source>
</evidence>
<dbReference type="FunCoup" id="A0A0J9XLK8">
    <property type="interactions" value="107"/>
</dbReference>
<accession>A0A0J9XLK8</accession>
<sequence length="161" mass="19051">MEIQNIIRAWLAFTVIQLIGNLRQCIQSKNFLKVLLRRKTSTTAATDIASIAASFFVHYWTILLLRLFVIYYFDCIPLHIFHIICTITSIGFLSFEIFYTELLEKSMAQYIQIALSGFTILIIISSWKYLFTVTRKQEKRRKKLTALHMMEHNYMDLKKQK</sequence>
<protein>
    <submittedName>
        <fullName evidence="2 5">Bm98</fullName>
    </submittedName>
</protein>
<keyword evidence="1" id="KW-1133">Transmembrane helix</keyword>
<dbReference type="Proteomes" id="UP000006672">
    <property type="component" value="Unassembled WGS sequence"/>
</dbReference>
<gene>
    <name evidence="2 5 6" type="ORF">Bm98</name>
    <name evidence="3" type="ORF">BM_BM98</name>
    <name evidence="2" type="ORF">BM_Bm98</name>
</gene>
<evidence type="ECO:0000313" key="4">
    <source>
        <dbReference type="Proteomes" id="UP000006672"/>
    </source>
</evidence>
<evidence type="ECO:0000313" key="5">
    <source>
        <dbReference type="WBParaSite" id="Bm98.1"/>
    </source>
</evidence>
<keyword evidence="4" id="KW-1185">Reference proteome</keyword>
<feature type="transmembrane region" description="Helical" evidence="1">
    <location>
        <begin position="80"/>
        <end position="99"/>
    </location>
</feature>
<evidence type="ECO:0000313" key="2">
    <source>
        <dbReference type="EMBL" id="CDP91196.1"/>
    </source>
</evidence>
<feature type="transmembrane region" description="Helical" evidence="1">
    <location>
        <begin position="49"/>
        <end position="73"/>
    </location>
</feature>
<dbReference type="KEGG" id="bmy:BM_BM98"/>
<dbReference type="EMBL" id="LN855579">
    <property type="protein sequence ID" value="CDP91196.1"/>
    <property type="molecule type" value="Genomic_DNA"/>
</dbReference>
<keyword evidence="1" id="KW-0472">Membrane</keyword>
<keyword evidence="1" id="KW-0812">Transmembrane</keyword>
<name>A0A0J9XLK8_BRUMA</name>
<dbReference type="AlphaFoldDB" id="A0A0J9XLK8"/>
<reference evidence="2" key="2">
    <citation type="submission" date="2012-12" db="EMBL/GenBank/DDBJ databases">
        <authorList>
            <person name="Gao Y.W."/>
            <person name="Fan S.T."/>
            <person name="Sun H.T."/>
            <person name="Wang Z."/>
            <person name="Gao X.L."/>
            <person name="Li Y.G."/>
            <person name="Wang T.C."/>
            <person name="Zhang K."/>
            <person name="Xu W.W."/>
            <person name="Yu Z.J."/>
            <person name="Xia X.Z."/>
        </authorList>
    </citation>
    <scope>NUCLEOTIDE SEQUENCE</scope>
    <source>
        <strain evidence="2">FR3</strain>
    </source>
</reference>
<reference evidence="2 4" key="1">
    <citation type="journal article" date="2007" name="Science">
        <title>Draft genome of the filarial nematode parasite Brugia malayi.</title>
        <authorList>
            <person name="Ghedin E."/>
            <person name="Wang S."/>
            <person name="Spiro D."/>
            <person name="Caler E."/>
            <person name="Zhao Q."/>
            <person name="Crabtree J."/>
            <person name="Allen J.E."/>
            <person name="Delcher A.L."/>
            <person name="Guiliano D.B."/>
            <person name="Miranda-Saavedra D."/>
            <person name="Angiuoli S.V."/>
            <person name="Creasy T."/>
            <person name="Amedeo P."/>
            <person name="Haas B."/>
            <person name="El-Sayed N.M."/>
            <person name="Wortman J.R."/>
            <person name="Feldblyum T."/>
            <person name="Tallon L."/>
            <person name="Schatz M."/>
            <person name="Shumway M."/>
            <person name="Koo H."/>
            <person name="Salzberg S.L."/>
            <person name="Schobel S."/>
            <person name="Pertea M."/>
            <person name="Pop M."/>
            <person name="White O."/>
            <person name="Barton G.J."/>
            <person name="Carlow C.K."/>
            <person name="Crawford M.J."/>
            <person name="Daub J."/>
            <person name="Dimmic M.W."/>
            <person name="Estes C.F."/>
            <person name="Foster J.M."/>
            <person name="Ganatra M."/>
            <person name="Gregory W.F."/>
            <person name="Johnson N.M."/>
            <person name="Jin J."/>
            <person name="Komuniecki R."/>
            <person name="Korf I."/>
            <person name="Kumar S."/>
            <person name="Laney S."/>
            <person name="Li B.W."/>
            <person name="Li W."/>
            <person name="Lindblom T.H."/>
            <person name="Lustigman S."/>
            <person name="Ma D."/>
            <person name="Maina C.V."/>
            <person name="Martin D.M."/>
            <person name="McCarter J.P."/>
            <person name="McReynolds L."/>
            <person name="Mitreva M."/>
            <person name="Nutman T.B."/>
            <person name="Parkinson J."/>
            <person name="Peregrin-Alvarez J.M."/>
            <person name="Poole C."/>
            <person name="Ren Q."/>
            <person name="Saunders L."/>
            <person name="Sluder A.E."/>
            <person name="Smith K."/>
            <person name="Stanke M."/>
            <person name="Unnasch T.R."/>
            <person name="Ware J."/>
            <person name="Wei A.D."/>
            <person name="Weil G."/>
            <person name="Williams D.J."/>
            <person name="Zhang Y."/>
            <person name="Williams S.A."/>
            <person name="Fraser-Liggett C."/>
            <person name="Slatko B."/>
            <person name="Blaxter M.L."/>
            <person name="Scott A.L."/>
        </authorList>
    </citation>
    <scope>NUCLEOTIDE SEQUENCE</scope>
    <source>
        <strain evidence="2 4">FR3</strain>
    </source>
</reference>
<evidence type="ECO:0000256" key="1">
    <source>
        <dbReference type="SAM" id="Phobius"/>
    </source>
</evidence>
<dbReference type="WormBase" id="Bm98">
    <property type="protein sequence ID" value="BM36004"/>
    <property type="gene ID" value="WBGene00220359"/>
</dbReference>
<dbReference type="EMBL" id="CAAKNF010000195">
    <property type="protein sequence ID" value="VIO99094.1"/>
    <property type="molecule type" value="Genomic_DNA"/>
</dbReference>
<dbReference type="CTD" id="66060456"/>
<feature type="transmembrane region" description="Helical" evidence="1">
    <location>
        <begin position="111"/>
        <end position="131"/>
    </location>
</feature>
<organism evidence="2">
    <name type="scientific">Brugia malayi</name>
    <name type="common">Filarial nematode worm</name>
    <dbReference type="NCBI Taxonomy" id="6279"/>
    <lineage>
        <taxon>Eukaryota</taxon>
        <taxon>Metazoa</taxon>
        <taxon>Ecdysozoa</taxon>
        <taxon>Nematoda</taxon>
        <taxon>Chromadorea</taxon>
        <taxon>Rhabditida</taxon>
        <taxon>Spirurina</taxon>
        <taxon>Spiruromorpha</taxon>
        <taxon>Filarioidea</taxon>
        <taxon>Onchocercidae</taxon>
        <taxon>Brugia</taxon>
    </lineage>
</organism>
<reference evidence="5" key="4">
    <citation type="submission" date="2019-12" db="UniProtKB">
        <authorList>
            <consortium name="WormBaseParasite"/>
        </authorList>
    </citation>
    <scope>IDENTIFICATION</scope>
</reference>
<dbReference type="GeneID" id="66060456"/>
<dbReference type="WBParaSite" id="Bm98.1">
    <property type="protein sequence ID" value="Bm98.1"/>
    <property type="gene ID" value="WBGene00220359"/>
</dbReference>
<accession>A0A4E9FPV0</accession>
<dbReference type="STRING" id="6279.A0A0J9XLK8"/>
<dbReference type="RefSeq" id="XP_042938192.1">
    <property type="nucleotide sequence ID" value="XM_043082258.1"/>
</dbReference>
<dbReference type="OrthoDB" id="5814545at2759"/>
<reference evidence="3" key="3">
    <citation type="submission" date="2019-04" db="EMBL/GenBank/DDBJ databases">
        <authorList>
            <person name="Howe K."/>
            <person name="Paulini M."/>
            <person name="Williams G."/>
        </authorList>
    </citation>
    <scope>NUCLEOTIDE SEQUENCE [LARGE SCALE GENOMIC DNA]</scope>
    <source>
        <strain evidence="3">FR3</strain>
    </source>
</reference>